<dbReference type="InterPro" id="IPR026590">
    <property type="entry name" value="Ssirtuin_cat_dom"/>
</dbReference>
<feature type="binding site" evidence="4">
    <location>
        <position position="135"/>
    </location>
    <ligand>
        <name>Zn(2+)</name>
        <dbReference type="ChEBI" id="CHEBI:29105"/>
    </ligand>
</feature>
<dbReference type="Pfam" id="PF02146">
    <property type="entry name" value="SIR2"/>
    <property type="match status" value="1"/>
</dbReference>
<keyword evidence="3" id="KW-0520">NAD</keyword>
<dbReference type="PANTHER" id="PTHR11085">
    <property type="entry name" value="NAD-DEPENDENT PROTEIN DEACYLASE SIRTUIN-5, MITOCHONDRIAL-RELATED"/>
    <property type="match status" value="1"/>
</dbReference>
<dbReference type="NCBIfam" id="NF003738">
    <property type="entry name" value="PRK05333.1"/>
    <property type="match status" value="1"/>
</dbReference>
<evidence type="ECO:0000256" key="1">
    <source>
        <dbReference type="ARBA" id="ARBA00012928"/>
    </source>
</evidence>
<evidence type="ECO:0000259" key="5">
    <source>
        <dbReference type="PROSITE" id="PS50305"/>
    </source>
</evidence>
<feature type="binding site" evidence="4">
    <location>
        <position position="138"/>
    </location>
    <ligand>
        <name>Zn(2+)</name>
        <dbReference type="ChEBI" id="CHEBI:29105"/>
    </ligand>
</feature>
<dbReference type="PANTHER" id="PTHR11085:SF10">
    <property type="entry name" value="NAD-DEPENDENT PROTEIN DEACYLASE SIRTUIN-5, MITOCHONDRIAL-RELATED"/>
    <property type="match status" value="1"/>
</dbReference>
<evidence type="ECO:0000256" key="3">
    <source>
        <dbReference type="ARBA" id="ARBA00023027"/>
    </source>
</evidence>
<dbReference type="AlphaFoldDB" id="A0A158GT27"/>
<feature type="domain" description="Deacetylase sirtuin-type" evidence="5">
    <location>
        <begin position="6"/>
        <end position="285"/>
    </location>
</feature>
<dbReference type="PROSITE" id="PS50305">
    <property type="entry name" value="SIRTUIN"/>
    <property type="match status" value="1"/>
</dbReference>
<dbReference type="InterPro" id="IPR026591">
    <property type="entry name" value="Sirtuin_cat_small_dom_sf"/>
</dbReference>
<dbReference type="Gene3D" id="3.30.1600.10">
    <property type="entry name" value="SIR2/SIRT2 'Small Domain"/>
    <property type="match status" value="1"/>
</dbReference>
<keyword evidence="2" id="KW-0808">Transferase</keyword>
<evidence type="ECO:0000313" key="7">
    <source>
        <dbReference type="Proteomes" id="UP000054893"/>
    </source>
</evidence>
<reference evidence="6 7" key="1">
    <citation type="submission" date="2016-01" db="EMBL/GenBank/DDBJ databases">
        <authorList>
            <person name="Oliw E.H."/>
        </authorList>
    </citation>
    <scope>NUCLEOTIDE SEQUENCE [LARGE SCALE GENOMIC DNA]</scope>
    <source>
        <strain evidence="6">LMG 22029</strain>
    </source>
</reference>
<evidence type="ECO:0000256" key="2">
    <source>
        <dbReference type="ARBA" id="ARBA00022679"/>
    </source>
</evidence>
<name>A0A158GT27_CABSO</name>
<feature type="active site" description="Proton acceptor" evidence="4">
    <location>
        <position position="127"/>
    </location>
</feature>
<dbReference type="OrthoDB" id="9800582at2"/>
<dbReference type="GO" id="GO:0017136">
    <property type="term" value="F:histone deacetylase activity, NAD-dependent"/>
    <property type="evidence" value="ECO:0007669"/>
    <property type="project" value="TreeGrafter"/>
</dbReference>
<evidence type="ECO:0000313" key="6">
    <source>
        <dbReference type="EMBL" id="SAL35248.1"/>
    </source>
</evidence>
<dbReference type="GO" id="GO:0046872">
    <property type="term" value="F:metal ion binding"/>
    <property type="evidence" value="ECO:0007669"/>
    <property type="project" value="UniProtKB-KW"/>
</dbReference>
<dbReference type="RefSeq" id="WP_060856623.1">
    <property type="nucleotide sequence ID" value="NZ_FCOC02000010.1"/>
</dbReference>
<protein>
    <recommendedName>
        <fullName evidence="1">protein acetyllysine N-acetyltransferase</fullName>
        <ecNumber evidence="1">2.3.1.286</ecNumber>
    </recommendedName>
</protein>
<proteinExistence type="predicted"/>
<dbReference type="EMBL" id="FCOC02000010">
    <property type="protein sequence ID" value="SAL35248.1"/>
    <property type="molecule type" value="Genomic_DNA"/>
</dbReference>
<feature type="binding site" evidence="4">
    <location>
        <position position="189"/>
    </location>
    <ligand>
        <name>Zn(2+)</name>
        <dbReference type="ChEBI" id="CHEBI:29105"/>
    </ligand>
</feature>
<gene>
    <name evidence="6" type="ORF">AWB64_03477</name>
</gene>
<accession>A0A158GT27</accession>
<evidence type="ECO:0000256" key="4">
    <source>
        <dbReference type="PROSITE-ProRule" id="PRU00236"/>
    </source>
</evidence>
<dbReference type="InterPro" id="IPR003000">
    <property type="entry name" value="Sirtuin"/>
</dbReference>
<dbReference type="Gene3D" id="3.40.50.1220">
    <property type="entry name" value="TPP-binding domain"/>
    <property type="match status" value="1"/>
</dbReference>
<dbReference type="EC" id="2.3.1.286" evidence="1"/>
<keyword evidence="4" id="KW-0479">Metal-binding</keyword>
<organism evidence="6 7">
    <name type="scientific">Caballeronia sordidicola</name>
    <name type="common">Burkholderia sordidicola</name>
    <dbReference type="NCBI Taxonomy" id="196367"/>
    <lineage>
        <taxon>Bacteria</taxon>
        <taxon>Pseudomonadati</taxon>
        <taxon>Pseudomonadota</taxon>
        <taxon>Betaproteobacteria</taxon>
        <taxon>Burkholderiales</taxon>
        <taxon>Burkholderiaceae</taxon>
        <taxon>Caballeronia</taxon>
    </lineage>
</organism>
<sequence length="285" mass="30682">MNPAQTSALVALLDPLHEFIERYPRLFVLSGAGISTESGIPCYRDEEGQRTGRAPILLKDFIGSEFSRKRYWARSMIGWPMVAGATPNAAHLAVARLERLGVFQRLVTQNVDGLHTSAGNTDVIELHGNIGRVRCMECGDETPRAALQQRLIADNPGFVGLAALPVADGDAQLEGYDFNAFHAPPCLRCGGMLKPDVVFFGEGVPRTRVDAAAAALDQADAMLVIGSSLMVYSGFRFCEWAARAGKPIAAVNLGRTRADALLQFKVEAQCGPVLSGLADALERSR</sequence>
<dbReference type="SUPFAM" id="SSF52467">
    <property type="entry name" value="DHS-like NAD/FAD-binding domain"/>
    <property type="match status" value="1"/>
</dbReference>
<dbReference type="InterPro" id="IPR029035">
    <property type="entry name" value="DHS-like_NAD/FAD-binding_dom"/>
</dbReference>
<keyword evidence="4" id="KW-0862">Zinc</keyword>
<dbReference type="GO" id="GO:0070403">
    <property type="term" value="F:NAD+ binding"/>
    <property type="evidence" value="ECO:0007669"/>
    <property type="project" value="InterPro"/>
</dbReference>
<feature type="binding site" evidence="4">
    <location>
        <position position="186"/>
    </location>
    <ligand>
        <name>Zn(2+)</name>
        <dbReference type="ChEBI" id="CHEBI:29105"/>
    </ligand>
</feature>
<dbReference type="Proteomes" id="UP000054893">
    <property type="component" value="Unassembled WGS sequence"/>
</dbReference>
<dbReference type="InterPro" id="IPR050134">
    <property type="entry name" value="NAD-dep_sirtuin_deacylases"/>
</dbReference>